<feature type="transmembrane region" description="Helical" evidence="1">
    <location>
        <begin position="465"/>
        <end position="484"/>
    </location>
</feature>
<dbReference type="AlphaFoldDB" id="A0A8S1M2L2"/>
<feature type="transmembrane region" description="Helical" evidence="1">
    <location>
        <begin position="341"/>
        <end position="364"/>
    </location>
</feature>
<gene>
    <name evidence="2" type="ORF">PPRIM_AZ9-3.1.T0490187</name>
</gene>
<organism evidence="2 3">
    <name type="scientific">Paramecium primaurelia</name>
    <dbReference type="NCBI Taxonomy" id="5886"/>
    <lineage>
        <taxon>Eukaryota</taxon>
        <taxon>Sar</taxon>
        <taxon>Alveolata</taxon>
        <taxon>Ciliophora</taxon>
        <taxon>Intramacronucleata</taxon>
        <taxon>Oligohymenophorea</taxon>
        <taxon>Peniculida</taxon>
        <taxon>Parameciidae</taxon>
        <taxon>Paramecium</taxon>
    </lineage>
</organism>
<feature type="transmembrane region" description="Helical" evidence="1">
    <location>
        <begin position="313"/>
        <end position="335"/>
    </location>
</feature>
<comment type="caution">
    <text evidence="2">The sequence shown here is derived from an EMBL/GenBank/DDBJ whole genome shotgun (WGS) entry which is preliminary data.</text>
</comment>
<feature type="transmembrane region" description="Helical" evidence="1">
    <location>
        <begin position="610"/>
        <end position="630"/>
    </location>
</feature>
<name>A0A8S1M2L2_PARPR</name>
<keyword evidence="1" id="KW-0472">Membrane</keyword>
<dbReference type="EMBL" id="CAJJDM010000049">
    <property type="protein sequence ID" value="CAD8072555.1"/>
    <property type="molecule type" value="Genomic_DNA"/>
</dbReference>
<accession>A0A8S1M2L2</accession>
<reference evidence="2" key="1">
    <citation type="submission" date="2021-01" db="EMBL/GenBank/DDBJ databases">
        <authorList>
            <consortium name="Genoscope - CEA"/>
            <person name="William W."/>
        </authorList>
    </citation>
    <scope>NUCLEOTIDE SEQUENCE</scope>
</reference>
<dbReference type="OMA" id="TEEMIIM"/>
<feature type="transmembrane region" description="Helical" evidence="1">
    <location>
        <begin position="97"/>
        <end position="118"/>
    </location>
</feature>
<feature type="transmembrane region" description="Helical" evidence="1">
    <location>
        <begin position="54"/>
        <end position="76"/>
    </location>
</feature>
<evidence type="ECO:0000256" key="1">
    <source>
        <dbReference type="SAM" id="Phobius"/>
    </source>
</evidence>
<proteinExistence type="predicted"/>
<feature type="transmembrane region" description="Helical" evidence="1">
    <location>
        <begin position="427"/>
        <end position="445"/>
    </location>
</feature>
<keyword evidence="1" id="KW-0812">Transmembrane</keyword>
<sequence>MNVHHGHQDSILNNSLAIINQHHNSFDILVDDESEHKFWTNKRKYQLKCLLRRIILMLYNSGPVYFSYMIVSLYIFKLLRKVDTDKTFRQQYMKQYVYDYMLCICIVCIYTIFIYGLFNHSELSEVNREYFHWAVNCVMFIMLYTIFITQKELVKIEEVEIEKAQQIRTQKDKEQRYVFSFNFSFLFSQQNFYNIGLGRAHMDFIKAQDSQDKDNLNTIQQFSKQVDHIIDKENLDPTMIYFSMCSDFINSEIQASPMAKKRKSKLIKEVEKAKSVLDYLQDLGFNGNRSVFQHFLLPHYIYTRKYLIPDSNLQIIVVITLITLKVLIPIFFLFWPIHPYTLIYSIIFMGFYMHFLSIIFQLVLNDDLKTRNYILQALNKIITIDMDQENALHELIDITCSLSLQSWNLMRTVVIYIEKKKKVEYNYVYGFLALYGAICFGGFTLCNFELPFMRAINYCDDDVLLYNIHADIVLSFIICMGRIYQGSNFNQTFNEIDANIHKLTAIYEDLYTLFDYYFKNKDIVDNRIYRQVIELIYIYQRKRMQMPLQRNVKNKVDIIETEEMIIMRDKVAEIKSCLEKIQSNVERDVKKCHDKFIGIFDANFKKQMRIMIFVIITFVPSLSTKVYKYLSQMM</sequence>
<keyword evidence="1" id="KW-1133">Transmembrane helix</keyword>
<dbReference type="Proteomes" id="UP000688137">
    <property type="component" value="Unassembled WGS sequence"/>
</dbReference>
<protein>
    <submittedName>
        <fullName evidence="2">Uncharacterized protein</fullName>
    </submittedName>
</protein>
<keyword evidence="3" id="KW-1185">Reference proteome</keyword>
<evidence type="ECO:0000313" key="2">
    <source>
        <dbReference type="EMBL" id="CAD8072555.1"/>
    </source>
</evidence>
<evidence type="ECO:0000313" key="3">
    <source>
        <dbReference type="Proteomes" id="UP000688137"/>
    </source>
</evidence>
<feature type="transmembrane region" description="Helical" evidence="1">
    <location>
        <begin position="130"/>
        <end position="148"/>
    </location>
</feature>